<protein>
    <recommendedName>
        <fullName evidence="5">Transport permease protein</fullName>
    </recommendedName>
</protein>
<dbReference type="InterPro" id="IPR047817">
    <property type="entry name" value="ABC2_TM_bact-type"/>
</dbReference>
<dbReference type="Proteomes" id="UP000758652">
    <property type="component" value="Unassembled WGS sequence"/>
</dbReference>
<feature type="transmembrane region" description="Helical" evidence="5">
    <location>
        <begin position="229"/>
        <end position="251"/>
    </location>
</feature>
<feature type="transmembrane region" description="Helical" evidence="5">
    <location>
        <begin position="29"/>
        <end position="52"/>
    </location>
</feature>
<feature type="transmembrane region" description="Helical" evidence="5">
    <location>
        <begin position="138"/>
        <end position="160"/>
    </location>
</feature>
<dbReference type="PANTHER" id="PTHR43229:SF2">
    <property type="entry name" value="NODULATION PROTEIN J"/>
    <property type="match status" value="1"/>
</dbReference>
<evidence type="ECO:0000256" key="1">
    <source>
        <dbReference type="ARBA" id="ARBA00004141"/>
    </source>
</evidence>
<evidence type="ECO:0000256" key="2">
    <source>
        <dbReference type="ARBA" id="ARBA00022692"/>
    </source>
</evidence>
<feature type="transmembrane region" description="Helical" evidence="5">
    <location>
        <begin position="172"/>
        <end position="192"/>
    </location>
</feature>
<keyword evidence="5" id="KW-1003">Cell membrane</keyword>
<dbReference type="PROSITE" id="PS51012">
    <property type="entry name" value="ABC_TM2"/>
    <property type="match status" value="1"/>
</dbReference>
<keyword evidence="4 5" id="KW-0472">Membrane</keyword>
<dbReference type="PANTHER" id="PTHR43229">
    <property type="entry name" value="NODULATION PROTEIN J"/>
    <property type="match status" value="1"/>
</dbReference>
<sequence>MEKTKRNYRDTLTIAWRCLLLSCRNPETFLTSILLPALMMLLFVSLFGSLIHVGGTSYTAYIVPGVLIQCAAQGSSTTAIMINQDITSGIMSRFATLPIRRRTLLSGHVLEAYGRSLVTSAVVLLIALLMGFRPALSLPGLGISFLLLSGMILALSWLSATVGILSKSAQGASSLSSLAIILPYLSSGFVPAEHLPPLLRTFARYQPMTPVIDSMRAALAGAPTDAGTLAAALIWCAFLTVVFYPVSVLAMQKRLSR</sequence>
<dbReference type="PIRSF" id="PIRSF006648">
    <property type="entry name" value="DrrB"/>
    <property type="match status" value="1"/>
</dbReference>
<evidence type="ECO:0000256" key="4">
    <source>
        <dbReference type="ARBA" id="ARBA00023136"/>
    </source>
</evidence>
<evidence type="ECO:0000256" key="3">
    <source>
        <dbReference type="ARBA" id="ARBA00022989"/>
    </source>
</evidence>
<evidence type="ECO:0000256" key="5">
    <source>
        <dbReference type="RuleBase" id="RU361157"/>
    </source>
</evidence>
<dbReference type="InterPro" id="IPR051784">
    <property type="entry name" value="Nod_factor_ABC_transporter"/>
</dbReference>
<keyword evidence="5" id="KW-0813">Transport</keyword>
<dbReference type="EMBL" id="JADCKL010000002">
    <property type="protein sequence ID" value="MBE5062460.1"/>
    <property type="molecule type" value="Genomic_DNA"/>
</dbReference>
<name>A0ABR9RIQ6_9FIRM</name>
<reference evidence="7 8" key="1">
    <citation type="submission" date="2020-10" db="EMBL/GenBank/DDBJ databases">
        <title>ChiBAC.</title>
        <authorList>
            <person name="Zenner C."/>
            <person name="Hitch T.C.A."/>
            <person name="Clavel T."/>
        </authorList>
    </citation>
    <scope>NUCLEOTIDE SEQUENCE [LARGE SCALE GENOMIC DNA]</scope>
    <source>
        <strain evidence="7 8">DSM 108991</strain>
    </source>
</reference>
<comment type="similarity">
    <text evidence="5">Belongs to the ABC-2 integral membrane protein family.</text>
</comment>
<dbReference type="Pfam" id="PF01061">
    <property type="entry name" value="ABC2_membrane"/>
    <property type="match status" value="1"/>
</dbReference>
<dbReference type="RefSeq" id="WP_226394333.1">
    <property type="nucleotide sequence ID" value="NZ_JADCKL010000002.1"/>
</dbReference>
<dbReference type="InterPro" id="IPR000412">
    <property type="entry name" value="ABC_2_transport"/>
</dbReference>
<proteinExistence type="inferred from homology"/>
<feature type="domain" description="ABC transmembrane type-2" evidence="6">
    <location>
        <begin position="27"/>
        <end position="254"/>
    </location>
</feature>
<keyword evidence="3 5" id="KW-1133">Transmembrane helix</keyword>
<comment type="subcellular location">
    <subcellularLocation>
        <location evidence="5">Cell membrane</location>
        <topology evidence="5">Multi-pass membrane protein</topology>
    </subcellularLocation>
    <subcellularLocation>
        <location evidence="1">Membrane</location>
        <topology evidence="1">Multi-pass membrane protein</topology>
    </subcellularLocation>
</comment>
<feature type="transmembrane region" description="Helical" evidence="5">
    <location>
        <begin position="112"/>
        <end position="132"/>
    </location>
</feature>
<evidence type="ECO:0000313" key="7">
    <source>
        <dbReference type="EMBL" id="MBE5062460.1"/>
    </source>
</evidence>
<keyword evidence="8" id="KW-1185">Reference proteome</keyword>
<comment type="caution">
    <text evidence="7">The sequence shown here is derived from an EMBL/GenBank/DDBJ whole genome shotgun (WGS) entry which is preliminary data.</text>
</comment>
<dbReference type="InterPro" id="IPR013525">
    <property type="entry name" value="ABC2_TM"/>
</dbReference>
<evidence type="ECO:0000259" key="6">
    <source>
        <dbReference type="PROSITE" id="PS51012"/>
    </source>
</evidence>
<keyword evidence="2 5" id="KW-0812">Transmembrane</keyword>
<organism evidence="7 8">
    <name type="scientific">Claveliimonas monacensis</name>
    <dbReference type="NCBI Taxonomy" id="2779351"/>
    <lineage>
        <taxon>Bacteria</taxon>
        <taxon>Bacillati</taxon>
        <taxon>Bacillota</taxon>
        <taxon>Clostridia</taxon>
        <taxon>Lachnospirales</taxon>
        <taxon>Lachnospiraceae</taxon>
        <taxon>Claveliimonas</taxon>
    </lineage>
</organism>
<gene>
    <name evidence="7" type="ORF">INF30_04175</name>
</gene>
<evidence type="ECO:0000313" key="8">
    <source>
        <dbReference type="Proteomes" id="UP000758652"/>
    </source>
</evidence>
<feature type="transmembrane region" description="Helical" evidence="5">
    <location>
        <begin position="58"/>
        <end position="82"/>
    </location>
</feature>
<accession>A0ABR9RIQ6</accession>